<dbReference type="EMBL" id="CP022521">
    <property type="protein sequence ID" value="ASO20542.1"/>
    <property type="molecule type" value="Genomic_DNA"/>
</dbReference>
<evidence type="ECO:0000256" key="1">
    <source>
        <dbReference type="SAM" id="MobiDB-lite"/>
    </source>
</evidence>
<evidence type="ECO:0000313" key="2">
    <source>
        <dbReference type="EMBL" id="ASO20542.1"/>
    </source>
</evidence>
<protein>
    <submittedName>
        <fullName evidence="2">Uncharacterized protein</fullName>
    </submittedName>
</protein>
<name>A0A221W3U7_9PSEU</name>
<proteinExistence type="predicted"/>
<organism evidence="2 3">
    <name type="scientific">Actinoalloteichus hoggarensis</name>
    <dbReference type="NCBI Taxonomy" id="1470176"/>
    <lineage>
        <taxon>Bacteria</taxon>
        <taxon>Bacillati</taxon>
        <taxon>Actinomycetota</taxon>
        <taxon>Actinomycetes</taxon>
        <taxon>Pseudonocardiales</taxon>
        <taxon>Pseudonocardiaceae</taxon>
        <taxon>Actinoalloteichus</taxon>
    </lineage>
</organism>
<evidence type="ECO:0000313" key="3">
    <source>
        <dbReference type="Proteomes" id="UP000204221"/>
    </source>
</evidence>
<accession>A0A221W3U7</accession>
<gene>
    <name evidence="2" type="ORF">AHOG_14500</name>
</gene>
<feature type="region of interest" description="Disordered" evidence="1">
    <location>
        <begin position="66"/>
        <end position="90"/>
    </location>
</feature>
<reference evidence="2 3" key="1">
    <citation type="submission" date="2017-07" db="EMBL/GenBank/DDBJ databases">
        <title>Complete genome sequence of Actinoalloteichus hoggarensis DSM 45943, type strain of Actinoalloteichus hoggarensis.</title>
        <authorList>
            <person name="Ruckert C."/>
            <person name="Nouioui I."/>
            <person name="Willmese J."/>
            <person name="van Wezel G."/>
            <person name="Klenk H.-P."/>
            <person name="Kalinowski J."/>
            <person name="Zotchev S.B."/>
        </authorList>
    </citation>
    <scope>NUCLEOTIDE SEQUENCE [LARGE SCALE GENOMIC DNA]</scope>
    <source>
        <strain evidence="2 3">DSM 45943</strain>
    </source>
</reference>
<dbReference type="KEGG" id="ahg:AHOG_14500"/>
<keyword evidence="3" id="KW-1185">Reference proteome</keyword>
<sequence length="90" mass="9489">MVPVCSAHRRIDSRVDGDRRETGVAPCSGSWCDRLGGSRARGRGVGRPVGVEGLLLAAATSISRGEEEAMRRGRTARVGCHRAGRSSLDG</sequence>
<dbReference type="Proteomes" id="UP000204221">
    <property type="component" value="Chromosome"/>
</dbReference>
<feature type="compositionally biased region" description="Basic residues" evidence="1">
    <location>
        <begin position="72"/>
        <end position="84"/>
    </location>
</feature>
<dbReference type="AlphaFoldDB" id="A0A221W3U7"/>